<keyword evidence="1" id="KW-0812">Transmembrane</keyword>
<protein>
    <submittedName>
        <fullName evidence="2">Uncharacterized protein</fullName>
    </submittedName>
</protein>
<dbReference type="RefSeq" id="WP_311785293.1">
    <property type="nucleotide sequence ID" value="NZ_JALDYY010000002.1"/>
</dbReference>
<keyword evidence="1" id="KW-1133">Transmembrane helix</keyword>
<sequence>MPELAKRSDMLATKQDVKEAFERITFVLTIRMGLLVAGFLAATAVLIITK</sequence>
<comment type="caution">
    <text evidence="2">The sequence shown here is derived from an EMBL/GenBank/DDBJ whole genome shotgun (WGS) entry which is preliminary data.</text>
</comment>
<accession>A0AAE3Q8F3</accession>
<dbReference type="Proteomes" id="UP001161580">
    <property type="component" value="Unassembled WGS sequence"/>
</dbReference>
<evidence type="ECO:0000256" key="1">
    <source>
        <dbReference type="SAM" id="Phobius"/>
    </source>
</evidence>
<feature type="transmembrane region" description="Helical" evidence="1">
    <location>
        <begin position="24"/>
        <end position="48"/>
    </location>
</feature>
<reference evidence="2" key="1">
    <citation type="submission" date="2022-03" db="EMBL/GenBank/DDBJ databases">
        <title>Fererhizobium litorale gen. nov., sp. nov., isolated from sandy sediments of the Sea of Japan seashore.</title>
        <authorList>
            <person name="Romanenko L."/>
            <person name="Kurilenko V."/>
            <person name="Otstavnykh N."/>
            <person name="Svetashev V."/>
            <person name="Tekutyeva L."/>
            <person name="Isaeva M."/>
            <person name="Mikhailov V."/>
        </authorList>
    </citation>
    <scope>NUCLEOTIDE SEQUENCE</scope>
    <source>
        <strain evidence="2">KMM 9576</strain>
    </source>
</reference>
<keyword evidence="3" id="KW-1185">Reference proteome</keyword>
<proteinExistence type="predicted"/>
<keyword evidence="1" id="KW-0472">Membrane</keyword>
<organism evidence="2 3">
    <name type="scientific">Ferirhizobium litorale</name>
    <dbReference type="NCBI Taxonomy" id="2927786"/>
    <lineage>
        <taxon>Bacteria</taxon>
        <taxon>Pseudomonadati</taxon>
        <taxon>Pseudomonadota</taxon>
        <taxon>Alphaproteobacteria</taxon>
        <taxon>Hyphomicrobiales</taxon>
        <taxon>Rhizobiaceae</taxon>
        <taxon>Ferirhizobium</taxon>
    </lineage>
</organism>
<evidence type="ECO:0000313" key="3">
    <source>
        <dbReference type="Proteomes" id="UP001161580"/>
    </source>
</evidence>
<evidence type="ECO:0000313" key="2">
    <source>
        <dbReference type="EMBL" id="MDI7921107.1"/>
    </source>
</evidence>
<dbReference type="AlphaFoldDB" id="A0AAE3Q8F3"/>
<name>A0AAE3Q8F3_9HYPH</name>
<dbReference type="EMBL" id="JALDYZ010000002">
    <property type="protein sequence ID" value="MDI7921107.1"/>
    <property type="molecule type" value="Genomic_DNA"/>
</dbReference>
<gene>
    <name evidence="2" type="ORF">MRS75_03300</name>
</gene>